<keyword evidence="2" id="KW-0812">Transmembrane</keyword>
<keyword evidence="2" id="KW-1133">Transmembrane helix</keyword>
<dbReference type="EMBL" id="LBVV01000017">
    <property type="protein sequence ID" value="KKQ93640.1"/>
    <property type="molecule type" value="Genomic_DNA"/>
</dbReference>
<evidence type="ECO:0000256" key="2">
    <source>
        <dbReference type="SAM" id="Phobius"/>
    </source>
</evidence>
<gene>
    <name evidence="5" type="ORF">UT18_C0017G0010</name>
</gene>
<reference evidence="5 6" key="1">
    <citation type="journal article" date="2015" name="Nature">
        <title>rRNA introns, odd ribosomes, and small enigmatic genomes across a large radiation of phyla.</title>
        <authorList>
            <person name="Brown C.T."/>
            <person name="Hug L.A."/>
            <person name="Thomas B.C."/>
            <person name="Sharon I."/>
            <person name="Castelle C.J."/>
            <person name="Singh A."/>
            <person name="Wilkins M.J."/>
            <person name="Williams K.H."/>
            <person name="Banfield J.F."/>
        </authorList>
    </citation>
    <scope>NUCLEOTIDE SEQUENCE [LARGE SCALE GENOMIC DNA]</scope>
</reference>
<comment type="caution">
    <text evidence="5">The sequence shown here is derived from an EMBL/GenBank/DDBJ whole genome shotgun (WGS) entry which is preliminary data.</text>
</comment>
<dbReference type="Gene3D" id="3.90.70.10">
    <property type="entry name" value="Cysteine proteinases"/>
    <property type="match status" value="1"/>
</dbReference>
<protein>
    <submittedName>
        <fullName evidence="5">Large extracellular alpha-helical protein-like protein</fullName>
    </submittedName>
</protein>
<dbReference type="InterPro" id="IPR039564">
    <property type="entry name" value="Peptidase_C39-like"/>
</dbReference>
<evidence type="ECO:0000313" key="6">
    <source>
        <dbReference type="Proteomes" id="UP000034207"/>
    </source>
</evidence>
<dbReference type="Pfam" id="PF13529">
    <property type="entry name" value="Peptidase_C39_2"/>
    <property type="match status" value="1"/>
</dbReference>
<name>A0A0G0M024_UNCC2</name>
<keyword evidence="1" id="KW-0732">Signal</keyword>
<keyword evidence="2" id="KW-0472">Membrane</keyword>
<accession>A0A0G0M024</accession>
<evidence type="ECO:0000259" key="3">
    <source>
        <dbReference type="Pfam" id="PF13205"/>
    </source>
</evidence>
<organism evidence="5 6">
    <name type="scientific">candidate division CPR2 bacterium GW2011_GWC2_39_10</name>
    <dbReference type="NCBI Taxonomy" id="1618345"/>
    <lineage>
        <taxon>Bacteria</taxon>
        <taxon>Bacteria division CPR2</taxon>
    </lineage>
</organism>
<sequence>MKILQNFILTLSEPLTLKFCFFVLMGIFIAYNIILIIKHFRGWRVPEKFVGQRWYQNIFHYIKRAGWGFLHHKIIFNLLLVGSVGLVIAGFYLPLPHVISPSNPSLGITEISDKNPLIVKFDRRVDKENLKYDLFPAIEGNWEFTSGVTDSDLKFVPKKTPEAETRYTISLKGIKNIFGRKSENYLFSFQTPPAPKIVSVSPSDGDQGVLPNQEIIVTTDFPHLYTAKFTFDIEPPVELDVNNLDGVKYLFKAKDNFKKGTEYSLKISRILTTYSYETKKTENLGEAEELWAGKFKIIEAPGIKSYTPNGYGALTDASIRIEFRQDMSQEETAAAFSTDPKIDGDTSWESARMLVFKPKSPLSKNTKYTVGVSKSAKAADDSNFEEAFSYSFTTIGHVAVSGFYPGNGARNVDLNSRINVTFNQAVDHESAQDKFSISPTVEGSFSWNGNTMVFAPSGFGYGKSYAINIASGVKTINGLDSVKGFSSGFTTRLQSVMLNIPSWRQTYMYTCMAAASRQALAYRGITVSELHIVDLMGYDRTPWSGTWRDSNAVWGDPNVGYIGDIDGKSAPGWGYGSHWDPVVKALSNYRPVELKRNWSVQGIAQELASGNPVIVWWVNGVWPAYELYWKNNGKSIRAVNSVHVQVVKGFTGTVDNPTSFTVNDSGYGYPARTYDVGTFQAKWGWFSNTGIVVK</sequence>
<evidence type="ECO:0000259" key="4">
    <source>
        <dbReference type="Pfam" id="PF13529"/>
    </source>
</evidence>
<feature type="transmembrane region" description="Helical" evidence="2">
    <location>
        <begin position="15"/>
        <end position="37"/>
    </location>
</feature>
<feature type="domain" description="SbsA Ig-like" evidence="3">
    <location>
        <begin position="300"/>
        <end position="394"/>
    </location>
</feature>
<feature type="domain" description="Peptidase C39-like" evidence="4">
    <location>
        <begin position="499"/>
        <end position="665"/>
    </location>
</feature>
<dbReference type="PANTHER" id="PTHR37806:SF1">
    <property type="entry name" value="PEPTIDASE C39-LIKE DOMAIN-CONTAINING PROTEIN"/>
    <property type="match status" value="1"/>
</dbReference>
<dbReference type="Gene3D" id="2.60.40.3710">
    <property type="match status" value="2"/>
</dbReference>
<feature type="transmembrane region" description="Helical" evidence="2">
    <location>
        <begin position="74"/>
        <end position="95"/>
    </location>
</feature>
<dbReference type="PANTHER" id="PTHR37806">
    <property type="entry name" value="LMO0724 PROTEIN"/>
    <property type="match status" value="1"/>
</dbReference>
<dbReference type="InterPro" id="IPR032812">
    <property type="entry name" value="SbsA_Ig"/>
</dbReference>
<dbReference type="STRING" id="1618345.UT18_C0017G0010"/>
<feature type="domain" description="SbsA Ig-like" evidence="3">
    <location>
        <begin position="399"/>
        <end position="491"/>
    </location>
</feature>
<dbReference type="Proteomes" id="UP000034207">
    <property type="component" value="Unassembled WGS sequence"/>
</dbReference>
<evidence type="ECO:0000256" key="1">
    <source>
        <dbReference type="ARBA" id="ARBA00022729"/>
    </source>
</evidence>
<dbReference type="Pfam" id="PF13205">
    <property type="entry name" value="Big_5"/>
    <property type="match status" value="2"/>
</dbReference>
<proteinExistence type="predicted"/>
<evidence type="ECO:0000313" key="5">
    <source>
        <dbReference type="EMBL" id="KKQ93640.1"/>
    </source>
</evidence>
<dbReference type="AlphaFoldDB" id="A0A0G0M024"/>